<evidence type="ECO:0000256" key="6">
    <source>
        <dbReference type="ARBA" id="ARBA00048785"/>
    </source>
</evidence>
<dbReference type="GO" id="GO:0009349">
    <property type="term" value="C:riboflavin synthase complex"/>
    <property type="evidence" value="ECO:0007669"/>
    <property type="project" value="InterPro"/>
</dbReference>
<evidence type="ECO:0000313" key="8">
    <source>
        <dbReference type="Proteomes" id="UP000229385"/>
    </source>
</evidence>
<evidence type="ECO:0000256" key="5">
    <source>
        <dbReference type="ARBA" id="ARBA00022679"/>
    </source>
</evidence>
<dbReference type="SUPFAM" id="SSF52121">
    <property type="entry name" value="Lumazine synthase"/>
    <property type="match status" value="1"/>
</dbReference>
<protein>
    <recommendedName>
        <fullName evidence="3">6,7-dimethyl-8-ribityllumazine synthase</fullName>
        <ecNumber evidence="3">2.5.1.78</ecNumber>
    </recommendedName>
</protein>
<evidence type="ECO:0000256" key="4">
    <source>
        <dbReference type="ARBA" id="ARBA00022619"/>
    </source>
</evidence>
<dbReference type="GO" id="GO:0009231">
    <property type="term" value="P:riboflavin biosynthetic process"/>
    <property type="evidence" value="ECO:0007669"/>
    <property type="project" value="UniProtKB-UniPathway"/>
</dbReference>
<proteinExistence type="inferred from homology"/>
<comment type="caution">
    <text evidence="7">The sequence shown here is derived from an EMBL/GenBank/DDBJ whole genome shotgun (WGS) entry which is preliminary data.</text>
</comment>
<dbReference type="InterPro" id="IPR034964">
    <property type="entry name" value="LS"/>
</dbReference>
<dbReference type="PANTHER" id="PTHR21058:SF0">
    <property type="entry name" value="6,7-DIMETHYL-8-RIBITYLLUMAZINE SYNTHASE"/>
    <property type="match status" value="1"/>
</dbReference>
<name>A0A2M7XBQ4_9BACT</name>
<comment type="pathway">
    <text evidence="1">Cofactor biosynthesis; riboflavin biosynthesis; riboflavin from 2-hydroxy-3-oxobutyl phosphate and 5-amino-6-(D-ribitylamino)uracil: step 1/2.</text>
</comment>
<comment type="similarity">
    <text evidence="2">Belongs to the DMRL synthase family.</text>
</comment>
<accession>A0A2M7XBQ4</accession>
<dbReference type="UniPathway" id="UPA00275">
    <property type="reaction ID" value="UER00404"/>
</dbReference>
<evidence type="ECO:0000256" key="1">
    <source>
        <dbReference type="ARBA" id="ARBA00004917"/>
    </source>
</evidence>
<evidence type="ECO:0000256" key="3">
    <source>
        <dbReference type="ARBA" id="ARBA00012664"/>
    </source>
</evidence>
<dbReference type="InterPro" id="IPR002180">
    <property type="entry name" value="LS/RS"/>
</dbReference>
<comment type="catalytic activity">
    <reaction evidence="6">
        <text>(2S)-2-hydroxy-3-oxobutyl phosphate + 5-amino-6-(D-ribitylamino)uracil = 6,7-dimethyl-8-(1-D-ribityl)lumazine + phosphate + 2 H2O + H(+)</text>
        <dbReference type="Rhea" id="RHEA:26152"/>
        <dbReference type="ChEBI" id="CHEBI:15377"/>
        <dbReference type="ChEBI" id="CHEBI:15378"/>
        <dbReference type="ChEBI" id="CHEBI:15934"/>
        <dbReference type="ChEBI" id="CHEBI:43474"/>
        <dbReference type="ChEBI" id="CHEBI:58201"/>
        <dbReference type="ChEBI" id="CHEBI:58830"/>
        <dbReference type="EC" id="2.5.1.78"/>
    </reaction>
</comment>
<dbReference type="Proteomes" id="UP000229385">
    <property type="component" value="Unassembled WGS sequence"/>
</dbReference>
<evidence type="ECO:0000313" key="7">
    <source>
        <dbReference type="EMBL" id="PJA45262.1"/>
    </source>
</evidence>
<dbReference type="EC" id="2.5.1.78" evidence="3"/>
<dbReference type="PANTHER" id="PTHR21058">
    <property type="entry name" value="6,7-DIMETHYL-8-RIBITYLLUMAZINE SYNTHASE DMRL SYNTHASE LUMAZINE SYNTHASE"/>
    <property type="match status" value="1"/>
</dbReference>
<evidence type="ECO:0000256" key="2">
    <source>
        <dbReference type="ARBA" id="ARBA00007424"/>
    </source>
</evidence>
<organism evidence="7 8">
    <name type="scientific">Candidatus Uhrbacteria bacterium CG_4_9_14_3_um_filter_50_9</name>
    <dbReference type="NCBI Taxonomy" id="1975035"/>
    <lineage>
        <taxon>Bacteria</taxon>
        <taxon>Candidatus Uhriibacteriota</taxon>
    </lineage>
</organism>
<dbReference type="GO" id="GO:0000906">
    <property type="term" value="F:6,7-dimethyl-8-ribityllumazine synthase activity"/>
    <property type="evidence" value="ECO:0007669"/>
    <property type="project" value="UniProtKB-EC"/>
</dbReference>
<sequence length="144" mass="15826">MSMRIHLVAGYIHKDICDLMIVAAQSISDELDCRIDRVVWTPGSLEAPLAVKELIERDRPDAVVIFGIQEQGATKHGEVIAHQATSKLLDLQLLYRMPMAIAIIGPGATLEHAKEKAVRTAQKALRGAVHMVKLTHDFGTEPLV</sequence>
<dbReference type="AlphaFoldDB" id="A0A2M7XBQ4"/>
<reference evidence="8" key="1">
    <citation type="submission" date="2017-09" db="EMBL/GenBank/DDBJ databases">
        <title>Depth-based differentiation of microbial function through sediment-hosted aquifers and enrichment of novel symbionts in the deep terrestrial subsurface.</title>
        <authorList>
            <person name="Probst A.J."/>
            <person name="Ladd B."/>
            <person name="Jarett J.K."/>
            <person name="Geller-Mcgrath D.E."/>
            <person name="Sieber C.M.K."/>
            <person name="Emerson J.B."/>
            <person name="Anantharaman K."/>
            <person name="Thomas B.C."/>
            <person name="Malmstrom R."/>
            <person name="Stieglmeier M."/>
            <person name="Klingl A."/>
            <person name="Woyke T."/>
            <person name="Ryan C.M."/>
            <person name="Banfield J.F."/>
        </authorList>
    </citation>
    <scope>NUCLEOTIDE SEQUENCE [LARGE SCALE GENOMIC DNA]</scope>
</reference>
<dbReference type="Pfam" id="PF00885">
    <property type="entry name" value="DMRL_synthase"/>
    <property type="match status" value="1"/>
</dbReference>
<dbReference type="InterPro" id="IPR036467">
    <property type="entry name" value="LS/RS_sf"/>
</dbReference>
<keyword evidence="5" id="KW-0808">Transferase</keyword>
<dbReference type="Gene3D" id="3.40.50.960">
    <property type="entry name" value="Lumazine/riboflavin synthase"/>
    <property type="match status" value="1"/>
</dbReference>
<gene>
    <name evidence="7" type="ORF">CO174_04120</name>
</gene>
<dbReference type="EMBL" id="PFWU01000045">
    <property type="protein sequence ID" value="PJA45262.1"/>
    <property type="molecule type" value="Genomic_DNA"/>
</dbReference>
<keyword evidence="4" id="KW-0686">Riboflavin biosynthesis</keyword>